<organism evidence="2 3">
    <name type="scientific">Tanacetum coccineum</name>
    <dbReference type="NCBI Taxonomy" id="301880"/>
    <lineage>
        <taxon>Eukaryota</taxon>
        <taxon>Viridiplantae</taxon>
        <taxon>Streptophyta</taxon>
        <taxon>Embryophyta</taxon>
        <taxon>Tracheophyta</taxon>
        <taxon>Spermatophyta</taxon>
        <taxon>Magnoliopsida</taxon>
        <taxon>eudicotyledons</taxon>
        <taxon>Gunneridae</taxon>
        <taxon>Pentapetalae</taxon>
        <taxon>asterids</taxon>
        <taxon>campanulids</taxon>
        <taxon>Asterales</taxon>
        <taxon>Asteraceae</taxon>
        <taxon>Asteroideae</taxon>
        <taxon>Anthemideae</taxon>
        <taxon>Anthemidinae</taxon>
        <taxon>Tanacetum</taxon>
    </lineage>
</organism>
<evidence type="ECO:0000313" key="2">
    <source>
        <dbReference type="EMBL" id="GJT11061.1"/>
    </source>
</evidence>
<keyword evidence="1" id="KW-1133">Transmembrane helix</keyword>
<feature type="non-terminal residue" evidence="2">
    <location>
        <position position="1"/>
    </location>
</feature>
<evidence type="ECO:0000313" key="3">
    <source>
        <dbReference type="Proteomes" id="UP001151760"/>
    </source>
</evidence>
<dbReference type="PANTHER" id="PTHR11439:SF521">
    <property type="entry name" value="RNA-DIRECTED DNA POLYMERASE"/>
    <property type="match status" value="1"/>
</dbReference>
<feature type="transmembrane region" description="Helical" evidence="1">
    <location>
        <begin position="34"/>
        <end position="52"/>
    </location>
</feature>
<keyword evidence="1" id="KW-0472">Membrane</keyword>
<dbReference type="EMBL" id="BQNB010013038">
    <property type="protein sequence ID" value="GJT11061.1"/>
    <property type="molecule type" value="Genomic_DNA"/>
</dbReference>
<dbReference type="PANTHER" id="PTHR11439">
    <property type="entry name" value="GAG-POL-RELATED RETROTRANSPOSON"/>
    <property type="match status" value="1"/>
</dbReference>
<accession>A0ABQ5B854</accession>
<dbReference type="CDD" id="cd09272">
    <property type="entry name" value="RNase_HI_RT_Ty1"/>
    <property type="match status" value="1"/>
</dbReference>
<reference evidence="2" key="1">
    <citation type="journal article" date="2022" name="Int. J. Mol. Sci.">
        <title>Draft Genome of Tanacetum Coccineum: Genomic Comparison of Closely Related Tanacetum-Family Plants.</title>
        <authorList>
            <person name="Yamashiro T."/>
            <person name="Shiraishi A."/>
            <person name="Nakayama K."/>
            <person name="Satake H."/>
        </authorList>
    </citation>
    <scope>NUCLEOTIDE SEQUENCE</scope>
</reference>
<evidence type="ECO:0000256" key="1">
    <source>
        <dbReference type="SAM" id="Phobius"/>
    </source>
</evidence>
<protein>
    <recommendedName>
        <fullName evidence="4">Retrovirus-related Pol polyprotein from transposon TNT 1-94</fullName>
    </recommendedName>
</protein>
<reference evidence="2" key="2">
    <citation type="submission" date="2022-01" db="EMBL/GenBank/DDBJ databases">
        <authorList>
            <person name="Yamashiro T."/>
            <person name="Shiraishi A."/>
            <person name="Satake H."/>
            <person name="Nakayama K."/>
        </authorList>
    </citation>
    <scope>NUCLEOTIDE SEQUENCE</scope>
</reference>
<keyword evidence="3" id="KW-1185">Reference proteome</keyword>
<proteinExistence type="predicted"/>
<gene>
    <name evidence="2" type="ORF">Tco_0858103</name>
</gene>
<evidence type="ECO:0008006" key="4">
    <source>
        <dbReference type="Google" id="ProtNLM"/>
    </source>
</evidence>
<sequence length="202" mass="22767">TRPDFAYAVSRLIVIMDCIMTDILLLSRDTVMQIGYLTSGYVFTLGGAAISWKSSKQTVIAKSTMESEFIALDKCGEEAEWLRQFRSGVASKGIMGAQFLRALAEPASTYDHDGHDYEDFARPGRVLYPFVEIPSGEIKVHIEVLSVLWGNRLLIPYDSLPLSSLQKGRRNHRGREDLETLWKLVKAKHGSTRLEEGFKRVL</sequence>
<name>A0ABQ5B854_9ASTR</name>
<dbReference type="Proteomes" id="UP001151760">
    <property type="component" value="Unassembled WGS sequence"/>
</dbReference>
<comment type="caution">
    <text evidence="2">The sequence shown here is derived from an EMBL/GenBank/DDBJ whole genome shotgun (WGS) entry which is preliminary data.</text>
</comment>
<feature type="transmembrane region" description="Helical" evidence="1">
    <location>
        <begin position="6"/>
        <end position="27"/>
    </location>
</feature>
<keyword evidence="1" id="KW-0812">Transmembrane</keyword>